<evidence type="ECO:0000313" key="2">
    <source>
        <dbReference type="EMBL" id="CAB4202458.1"/>
    </source>
</evidence>
<evidence type="ECO:0000313" key="3">
    <source>
        <dbReference type="EMBL" id="CAB4220832.1"/>
    </source>
</evidence>
<dbReference type="EMBL" id="LR797491">
    <property type="protein sequence ID" value="CAB4220832.1"/>
    <property type="molecule type" value="Genomic_DNA"/>
</dbReference>
<name>A0A6J5SYY2_9CAUD</name>
<accession>A0A6J5SYY2</accession>
<proteinExistence type="predicted"/>
<dbReference type="EMBL" id="LR797312">
    <property type="protein sequence ID" value="CAB4202458.1"/>
    <property type="molecule type" value="Genomic_DNA"/>
</dbReference>
<protein>
    <submittedName>
        <fullName evidence="3">Uncharacterized protein</fullName>
    </submittedName>
</protein>
<reference evidence="3" key="1">
    <citation type="submission" date="2020-05" db="EMBL/GenBank/DDBJ databases">
        <authorList>
            <person name="Chiriac C."/>
            <person name="Salcher M."/>
            <person name="Ghai R."/>
            <person name="Kavagutti S V."/>
        </authorList>
    </citation>
    <scope>NUCLEOTIDE SEQUENCE</scope>
</reference>
<organism evidence="3">
    <name type="scientific">uncultured Caudovirales phage</name>
    <dbReference type="NCBI Taxonomy" id="2100421"/>
    <lineage>
        <taxon>Viruses</taxon>
        <taxon>Duplodnaviria</taxon>
        <taxon>Heunggongvirae</taxon>
        <taxon>Uroviricota</taxon>
        <taxon>Caudoviricetes</taxon>
        <taxon>Peduoviridae</taxon>
        <taxon>Maltschvirus</taxon>
        <taxon>Maltschvirus maltsch</taxon>
    </lineage>
</organism>
<sequence>MDPMTMMIQALLGSGGPPGTKEEPWNPASKLGGSYGIGGTGGGMIPPMGGMGGLPQQPPAATDLSGKIGNAIMPNTMAAKGGASGG</sequence>
<gene>
    <name evidence="2" type="ORF">UFOVP1376_17</name>
    <name evidence="3" type="ORF">UFOVP1623_46</name>
</gene>
<feature type="compositionally biased region" description="Gly residues" evidence="1">
    <location>
        <begin position="33"/>
        <end position="53"/>
    </location>
</feature>
<feature type="region of interest" description="Disordered" evidence="1">
    <location>
        <begin position="11"/>
        <end position="68"/>
    </location>
</feature>
<evidence type="ECO:0000256" key="1">
    <source>
        <dbReference type="SAM" id="MobiDB-lite"/>
    </source>
</evidence>